<dbReference type="RefSeq" id="WP_194503805.1">
    <property type="nucleotide sequence ID" value="NZ_JADIVZ010000006.1"/>
</dbReference>
<keyword evidence="2" id="KW-0808">Transferase</keyword>
<dbReference type="Pfam" id="PF00534">
    <property type="entry name" value="Glycos_transf_1"/>
    <property type="match status" value="1"/>
</dbReference>
<feature type="domain" description="Glycosyltransferase subfamily 4-like N-terminal" evidence="4">
    <location>
        <begin position="15"/>
        <end position="186"/>
    </location>
</feature>
<dbReference type="PANTHER" id="PTHR45947">
    <property type="entry name" value="SULFOQUINOVOSYL TRANSFERASE SQD2"/>
    <property type="match status" value="1"/>
</dbReference>
<dbReference type="PANTHER" id="PTHR45947:SF3">
    <property type="entry name" value="SULFOQUINOVOSYL TRANSFERASE SQD2"/>
    <property type="match status" value="1"/>
</dbReference>
<gene>
    <name evidence="5" type="ORF">ISG29_12615</name>
</gene>
<dbReference type="Gene3D" id="3.40.50.2000">
    <property type="entry name" value="Glycogen Phosphorylase B"/>
    <property type="match status" value="2"/>
</dbReference>
<proteinExistence type="predicted"/>
<evidence type="ECO:0000259" key="3">
    <source>
        <dbReference type="Pfam" id="PF00534"/>
    </source>
</evidence>
<accession>A0A930YBJ5</accession>
<evidence type="ECO:0000313" key="5">
    <source>
        <dbReference type="EMBL" id="MBF4162533.1"/>
    </source>
</evidence>
<name>A0A930YBJ5_9ACTN</name>
<dbReference type="InterPro" id="IPR050194">
    <property type="entry name" value="Glycosyltransferase_grp1"/>
</dbReference>
<comment type="caution">
    <text evidence="5">The sequence shown here is derived from an EMBL/GenBank/DDBJ whole genome shotgun (WGS) entry which is preliminary data.</text>
</comment>
<dbReference type="InterPro" id="IPR028098">
    <property type="entry name" value="Glyco_trans_4-like_N"/>
</dbReference>
<keyword evidence="6" id="KW-1185">Reference proteome</keyword>
<reference evidence="5" key="1">
    <citation type="submission" date="2020-11" db="EMBL/GenBank/DDBJ databases">
        <title>Nocardioides sp. CBS4Y-1, whole genome shotgun sequence.</title>
        <authorList>
            <person name="Tuo L."/>
        </authorList>
    </citation>
    <scope>NUCLEOTIDE SEQUENCE</scope>
    <source>
        <strain evidence="5">CBS4Y-1</strain>
    </source>
</reference>
<organism evidence="5 6">
    <name type="scientific">Nocardioides acrostichi</name>
    <dbReference type="NCBI Taxonomy" id="2784339"/>
    <lineage>
        <taxon>Bacteria</taxon>
        <taxon>Bacillati</taxon>
        <taxon>Actinomycetota</taxon>
        <taxon>Actinomycetes</taxon>
        <taxon>Propionibacteriales</taxon>
        <taxon>Nocardioidaceae</taxon>
        <taxon>Nocardioides</taxon>
    </lineage>
</organism>
<dbReference type="SUPFAM" id="SSF53756">
    <property type="entry name" value="UDP-Glycosyltransferase/glycogen phosphorylase"/>
    <property type="match status" value="1"/>
</dbReference>
<evidence type="ECO:0000256" key="1">
    <source>
        <dbReference type="ARBA" id="ARBA00022676"/>
    </source>
</evidence>
<dbReference type="AlphaFoldDB" id="A0A930YBJ5"/>
<feature type="domain" description="Glycosyl transferase family 1" evidence="3">
    <location>
        <begin position="195"/>
        <end position="332"/>
    </location>
</feature>
<dbReference type="GO" id="GO:0016757">
    <property type="term" value="F:glycosyltransferase activity"/>
    <property type="evidence" value="ECO:0007669"/>
    <property type="project" value="UniProtKB-KW"/>
</dbReference>
<dbReference type="EMBL" id="JADIVZ010000006">
    <property type="protein sequence ID" value="MBF4162533.1"/>
    <property type="molecule type" value="Genomic_DNA"/>
</dbReference>
<dbReference type="GO" id="GO:1901137">
    <property type="term" value="P:carbohydrate derivative biosynthetic process"/>
    <property type="evidence" value="ECO:0007669"/>
    <property type="project" value="UniProtKB-ARBA"/>
</dbReference>
<keyword evidence="1" id="KW-0328">Glycosyltransferase</keyword>
<evidence type="ECO:0000313" key="6">
    <source>
        <dbReference type="Proteomes" id="UP000656804"/>
    </source>
</evidence>
<evidence type="ECO:0000256" key="2">
    <source>
        <dbReference type="ARBA" id="ARBA00022679"/>
    </source>
</evidence>
<dbReference type="InterPro" id="IPR001296">
    <property type="entry name" value="Glyco_trans_1"/>
</dbReference>
<dbReference type="Pfam" id="PF13439">
    <property type="entry name" value="Glyco_transf_4"/>
    <property type="match status" value="1"/>
</dbReference>
<sequence>MSRTLITAEWLSPLGGSERVVEHLAATLPDARVFAPVVFADGAPSIDRSRIGAAFRRPERLMARREAAAAMNAATWPTWGRTLDRRADLVIASHHMSSHWTACYSDVPHVAYVHTPARYAWFPELDDRASGSLPARVLGAHIRRMDRRAAPRVRAYAANSEATRQRIQQVWHRDATVIYPPTDLSRFDHVTAREGVEPFLLGLSRFIPYKRVDYVVDVAEAAGLPAVLVGRGHLEPQLRERAERASVPVRVVTDASDEQVAQLMADAAALVYPAVEDFGLVPVEAMAAGTPVLALDEAGTKETVLPGVSGALLPELDARAWADRVAEVMALDADGVRKRAADFGVPAFAEAIRGWVAQHS</sequence>
<dbReference type="Proteomes" id="UP000656804">
    <property type="component" value="Unassembled WGS sequence"/>
</dbReference>
<evidence type="ECO:0000259" key="4">
    <source>
        <dbReference type="Pfam" id="PF13439"/>
    </source>
</evidence>
<protein>
    <submittedName>
        <fullName evidence="5">Glycosyltransferase</fullName>
    </submittedName>
</protein>